<geneLocation type="plasmid" evidence="1">
    <name>unnamed</name>
</geneLocation>
<dbReference type="RefSeq" id="WP_020996211.1">
    <property type="nucleotide sequence ID" value="NZ_CP011133.1"/>
</dbReference>
<gene>
    <name evidence="1" type="ORF">F384_26315</name>
</gene>
<evidence type="ECO:0000313" key="1">
    <source>
        <dbReference type="EMBL" id="AKE62088.1"/>
    </source>
</evidence>
<name>A0A0F6RIU1_CITAM</name>
<dbReference type="KEGG" id="cama:F384_26315"/>
<dbReference type="Proteomes" id="UP000034085">
    <property type="component" value="Plasmid"/>
</dbReference>
<dbReference type="EMBL" id="CP011133">
    <property type="protein sequence ID" value="AKE62088.1"/>
    <property type="molecule type" value="Genomic_DNA"/>
</dbReference>
<proteinExistence type="predicted"/>
<organism evidence="1 2">
    <name type="scientific">Citrobacter amalonaticus Y19</name>
    <dbReference type="NCBI Taxonomy" id="1261127"/>
    <lineage>
        <taxon>Bacteria</taxon>
        <taxon>Pseudomonadati</taxon>
        <taxon>Pseudomonadota</taxon>
        <taxon>Gammaproteobacteria</taxon>
        <taxon>Enterobacterales</taxon>
        <taxon>Enterobacteriaceae</taxon>
        <taxon>Citrobacter</taxon>
    </lineage>
</organism>
<keyword evidence="1" id="KW-0614">Plasmid</keyword>
<dbReference type="OrthoDB" id="6624974at2"/>
<dbReference type="PATRIC" id="fig|1261127.3.peg.5458"/>
<accession>A0A0F6RIU1</accession>
<reference evidence="1 2" key="1">
    <citation type="submission" date="2015-03" db="EMBL/GenBank/DDBJ databases">
        <title>Complete genome sequence of Citrobacter amalonaticus Y19.</title>
        <authorList>
            <person name="Park S."/>
        </authorList>
    </citation>
    <scope>NUCLEOTIDE SEQUENCE [LARGE SCALE GENOMIC DNA]</scope>
    <source>
        <strain evidence="1 2">Y19</strain>
        <plasmid evidence="2">Plasmid</plasmid>
    </source>
</reference>
<evidence type="ECO:0000313" key="2">
    <source>
        <dbReference type="Proteomes" id="UP000034085"/>
    </source>
</evidence>
<protein>
    <submittedName>
        <fullName evidence="1">Uncharacterized protein</fullName>
    </submittedName>
</protein>
<dbReference type="AlphaFoldDB" id="A0A0F6RIU1"/>
<dbReference type="HOGENOM" id="CLU_1719104_0_0_6"/>
<sequence length="152" mass="17592">MFKSLSELMTSAGKTDAHKVSIVQVKTGVTSWGRKNQSSRPTAEYQIWMDTPDNDSRIVLKLNFVLSSRRNQPEKNAPLNIEISQYANWDTVKRTWAECAPERYMRLDNETADEFMSTSGVWEETSVITNDMQPDYRYFYPGTSYYVANDSY</sequence>